<keyword evidence="2" id="KW-0479">Metal-binding</keyword>
<dbReference type="GO" id="GO:0008270">
    <property type="term" value="F:zinc ion binding"/>
    <property type="evidence" value="ECO:0007669"/>
    <property type="project" value="InterPro"/>
</dbReference>
<dbReference type="GO" id="GO:0005634">
    <property type="term" value="C:nucleus"/>
    <property type="evidence" value="ECO:0007669"/>
    <property type="project" value="UniProtKB-SubCell"/>
</dbReference>
<evidence type="ECO:0000256" key="4">
    <source>
        <dbReference type="ARBA" id="ARBA00023163"/>
    </source>
</evidence>
<organism evidence="7 8">
    <name type="scientific">Schizopora paradoxa</name>
    <dbReference type="NCBI Taxonomy" id="27342"/>
    <lineage>
        <taxon>Eukaryota</taxon>
        <taxon>Fungi</taxon>
        <taxon>Dikarya</taxon>
        <taxon>Basidiomycota</taxon>
        <taxon>Agaricomycotina</taxon>
        <taxon>Agaricomycetes</taxon>
        <taxon>Hymenochaetales</taxon>
        <taxon>Schizoporaceae</taxon>
        <taxon>Schizopora</taxon>
    </lineage>
</organism>
<name>A0A0H2RLM3_9AGAM</name>
<dbReference type="PANTHER" id="PTHR47338:SF29">
    <property type="entry name" value="ZN(2)-C6 FUNGAL-TYPE DOMAIN-CONTAINING PROTEIN"/>
    <property type="match status" value="1"/>
</dbReference>
<evidence type="ECO:0000256" key="5">
    <source>
        <dbReference type="ARBA" id="ARBA00023242"/>
    </source>
</evidence>
<keyword evidence="3" id="KW-0805">Transcription regulation</keyword>
<dbReference type="CDD" id="cd12148">
    <property type="entry name" value="fungal_TF_MHR"/>
    <property type="match status" value="1"/>
</dbReference>
<dbReference type="AlphaFoldDB" id="A0A0H2RLM3"/>
<feature type="domain" description="Xylanolytic transcriptional activator regulatory" evidence="6">
    <location>
        <begin position="174"/>
        <end position="413"/>
    </location>
</feature>
<dbReference type="GO" id="GO:0003677">
    <property type="term" value="F:DNA binding"/>
    <property type="evidence" value="ECO:0007669"/>
    <property type="project" value="InterPro"/>
</dbReference>
<dbReference type="STRING" id="27342.A0A0H2RLM3"/>
<keyword evidence="5" id="KW-0539">Nucleus</keyword>
<dbReference type="GO" id="GO:0006351">
    <property type="term" value="P:DNA-templated transcription"/>
    <property type="evidence" value="ECO:0007669"/>
    <property type="project" value="InterPro"/>
</dbReference>
<proteinExistence type="predicted"/>
<evidence type="ECO:0000313" key="7">
    <source>
        <dbReference type="EMBL" id="KLO12870.1"/>
    </source>
</evidence>
<reference evidence="7 8" key="1">
    <citation type="submission" date="2015-04" db="EMBL/GenBank/DDBJ databases">
        <title>Complete genome sequence of Schizopora paradoxa KUC8140, a cosmopolitan wood degrader in East Asia.</title>
        <authorList>
            <consortium name="DOE Joint Genome Institute"/>
            <person name="Min B."/>
            <person name="Park H."/>
            <person name="Jang Y."/>
            <person name="Kim J.-J."/>
            <person name="Kim K.H."/>
            <person name="Pangilinan J."/>
            <person name="Lipzen A."/>
            <person name="Riley R."/>
            <person name="Grigoriev I.V."/>
            <person name="Spatafora J.W."/>
            <person name="Choi I.-G."/>
        </authorList>
    </citation>
    <scope>NUCLEOTIDE SEQUENCE [LARGE SCALE GENOMIC DNA]</scope>
    <source>
        <strain evidence="7 8">KUC8140</strain>
    </source>
</reference>
<dbReference type="Proteomes" id="UP000053477">
    <property type="component" value="Unassembled WGS sequence"/>
</dbReference>
<evidence type="ECO:0000313" key="8">
    <source>
        <dbReference type="Proteomes" id="UP000053477"/>
    </source>
</evidence>
<gene>
    <name evidence="7" type="ORF">SCHPADRAFT_904697</name>
</gene>
<dbReference type="EMBL" id="KQ085969">
    <property type="protein sequence ID" value="KLO12870.1"/>
    <property type="molecule type" value="Genomic_DNA"/>
</dbReference>
<evidence type="ECO:0000256" key="3">
    <source>
        <dbReference type="ARBA" id="ARBA00023015"/>
    </source>
</evidence>
<comment type="subcellular location">
    <subcellularLocation>
        <location evidence="1">Nucleus</location>
    </subcellularLocation>
</comment>
<evidence type="ECO:0000256" key="2">
    <source>
        <dbReference type="ARBA" id="ARBA00022723"/>
    </source>
</evidence>
<keyword evidence="8" id="KW-1185">Reference proteome</keyword>
<dbReference type="InParanoid" id="A0A0H2RLM3"/>
<dbReference type="InterPro" id="IPR050815">
    <property type="entry name" value="TF_fung"/>
</dbReference>
<evidence type="ECO:0000256" key="1">
    <source>
        <dbReference type="ARBA" id="ARBA00004123"/>
    </source>
</evidence>
<sequence length="676" mass="76070">MQATYGPQSSPVCASCRFLRPCGCSRGHCDPPEDLNLSVEESYRMVDGPSGSASSFGTGNTMGWAFTSESHIHSRFTTDAVANDIPSEAHLPRNSMSDTGDYSAANTFISGQHPESETSRLDVNSYPPPFMFEHTNALTTTSNDSAFNRSDDGTLFRNDSDSELPSVSLMGVLLDVFFDYYHDLGRMFEKTPSEMKLSLHFPPSHQDRPHPILLHAICGASSFYMDKIPSSRLPFFERTQDSNQPNSIKQLFNLPDSFGEYHCAIAARRLYMDGRAESAHSEVELTQAVVIVNATFRRLGKLDWAFKFMEGAQRRAALLHLNVGPGFESLSSDYVQNVRVASSSSPRQEESRRNLFWVCYTTERIYAQFLAQSGLIDDIDVSQALPLRFDLVEYDIVIPQSQRQYVHSPNVLFNHPPELTDSFALFVKSAILLSRVRVFNRRFRMLNALGVPEMSVKGSRLKHVEKTADTNSECIVEKDNPLDARETEGFLHLETDVELFVTSFPAYLQEPIAQDGYVDWTLLNTYLASYAAKMILHEPHADLRLNESDYGTDDFACKSARKVVEALDDACRLFRTMAESVPDITLSDPYCSSMLYKCATICLDIIQKSFATSPASQEEIVARPRCRRFWDEFQFSRLTLQKIGTRLPVANVLDLLLDGMVLRLTSPNRRSSRVSS</sequence>
<dbReference type="GO" id="GO:0000981">
    <property type="term" value="F:DNA-binding transcription factor activity, RNA polymerase II-specific"/>
    <property type="evidence" value="ECO:0007669"/>
    <property type="project" value="InterPro"/>
</dbReference>
<keyword evidence="4" id="KW-0804">Transcription</keyword>
<dbReference type="InterPro" id="IPR007219">
    <property type="entry name" value="XnlR_reg_dom"/>
</dbReference>
<protein>
    <recommendedName>
        <fullName evidence="6">Xylanolytic transcriptional activator regulatory domain-containing protein</fullName>
    </recommendedName>
</protein>
<evidence type="ECO:0000259" key="6">
    <source>
        <dbReference type="Pfam" id="PF04082"/>
    </source>
</evidence>
<dbReference type="OrthoDB" id="39175at2759"/>
<dbReference type="Pfam" id="PF04082">
    <property type="entry name" value="Fungal_trans"/>
    <property type="match status" value="1"/>
</dbReference>
<accession>A0A0H2RLM3</accession>
<dbReference type="PANTHER" id="PTHR47338">
    <property type="entry name" value="ZN(II)2CYS6 TRANSCRIPTION FACTOR (EUROFUNG)-RELATED"/>
    <property type="match status" value="1"/>
</dbReference>